<name>A0ACB7VRF2_DIOAL</name>
<protein>
    <submittedName>
        <fullName evidence="1">Triacylglycerol lipase protein</fullName>
        <ecNumber evidence="1">3.1.1.3</ecNumber>
    </submittedName>
</protein>
<dbReference type="Proteomes" id="UP000827976">
    <property type="component" value="Chromosome 7"/>
</dbReference>
<organism evidence="1 2">
    <name type="scientific">Dioscorea alata</name>
    <name type="common">Purple yam</name>
    <dbReference type="NCBI Taxonomy" id="55571"/>
    <lineage>
        <taxon>Eukaryota</taxon>
        <taxon>Viridiplantae</taxon>
        <taxon>Streptophyta</taxon>
        <taxon>Embryophyta</taxon>
        <taxon>Tracheophyta</taxon>
        <taxon>Spermatophyta</taxon>
        <taxon>Magnoliopsida</taxon>
        <taxon>Liliopsida</taxon>
        <taxon>Dioscoreales</taxon>
        <taxon>Dioscoreaceae</taxon>
        <taxon>Dioscorea</taxon>
    </lineage>
</organism>
<reference evidence="2" key="1">
    <citation type="journal article" date="2022" name="Nat. Commun.">
        <title>Chromosome evolution and the genetic basis of agronomically important traits in greater yam.</title>
        <authorList>
            <person name="Bredeson J.V."/>
            <person name="Lyons J.B."/>
            <person name="Oniyinde I.O."/>
            <person name="Okereke N.R."/>
            <person name="Kolade O."/>
            <person name="Nnabue I."/>
            <person name="Nwadili C.O."/>
            <person name="Hribova E."/>
            <person name="Parker M."/>
            <person name="Nwogha J."/>
            <person name="Shu S."/>
            <person name="Carlson J."/>
            <person name="Kariba R."/>
            <person name="Muthemba S."/>
            <person name="Knop K."/>
            <person name="Barton G.J."/>
            <person name="Sherwood A.V."/>
            <person name="Lopez-Montes A."/>
            <person name="Asiedu R."/>
            <person name="Jamnadass R."/>
            <person name="Muchugi A."/>
            <person name="Goodstein D."/>
            <person name="Egesi C.N."/>
            <person name="Featherston J."/>
            <person name="Asfaw A."/>
            <person name="Simpson G.G."/>
            <person name="Dolezel J."/>
            <person name="Hendre P.S."/>
            <person name="Van Deynze A."/>
            <person name="Kumar P.L."/>
            <person name="Obidiegwu J.E."/>
            <person name="Bhattacharjee R."/>
            <person name="Rokhsar D.S."/>
        </authorList>
    </citation>
    <scope>NUCLEOTIDE SEQUENCE [LARGE SCALE GENOMIC DNA]</scope>
    <source>
        <strain evidence="2">cv. TDa95/00328</strain>
    </source>
</reference>
<dbReference type="EMBL" id="CM037017">
    <property type="protein sequence ID" value="KAH7677172.1"/>
    <property type="molecule type" value="Genomic_DNA"/>
</dbReference>
<gene>
    <name evidence="1" type="ORF">IHE45_07G064900</name>
</gene>
<keyword evidence="2" id="KW-1185">Reference proteome</keyword>
<sequence>MASTGYHLLFIPEKARASDLLTLLFSSKSLSNYEFIDTNYPYLPPMNITTRLLIFIFLIFSIISSSSSFSKAWNKFKTCLEYFLNKLYLNGGLFGLFWRTLTGSVIRPDPKEANFRSIKSFEYGEVEIPKKLISLVELELNLDEMDTRSQGASSSSIMELAALASILAYENEARIKDTVDNKWQMSFVEFFECWNMNINAYETEAFICCDKQEDPNLIIVAFRGTTDLNDWKCDFNMSLIKMSDMGMVHLGFMTSLGLDAKKACSGNNWNINKGFPKDYTGNKPLAYYSIRKVVKNLVGKHKNAKILLTGHSLGGALAILYTSLLVMHEENDLLKKISCVITFGQPRVGDSIFGDTMLKIIGKKYIRLVYRYDIVPRIPFELPIILKFDHFGACINYHGWYFGKMVKRLPNMNYFNVFYGQAMFWDAVVDLLRAIWGIKDGEWEGVMAIFYRGFWMIFPGVAFHNTRDYLNSVRMAKIAQ</sequence>
<proteinExistence type="predicted"/>
<accession>A0ACB7VRF2</accession>
<keyword evidence="1" id="KW-0378">Hydrolase</keyword>
<evidence type="ECO:0000313" key="1">
    <source>
        <dbReference type="EMBL" id="KAH7677172.1"/>
    </source>
</evidence>
<dbReference type="EC" id="3.1.1.3" evidence="1"/>
<evidence type="ECO:0000313" key="2">
    <source>
        <dbReference type="Proteomes" id="UP000827976"/>
    </source>
</evidence>
<comment type="caution">
    <text evidence="1">The sequence shown here is derived from an EMBL/GenBank/DDBJ whole genome shotgun (WGS) entry which is preliminary data.</text>
</comment>